<proteinExistence type="predicted"/>
<feature type="region of interest" description="Disordered" evidence="1">
    <location>
        <begin position="554"/>
        <end position="612"/>
    </location>
</feature>
<dbReference type="InterPro" id="IPR038795">
    <property type="entry name" value="MED8_plant"/>
</dbReference>
<dbReference type="PANTHER" id="PTHR35552:SF1">
    <property type="entry name" value="MEDIATOR OF RNA POLYMERASE II TRANSCRIPTION SUBUNIT 8"/>
    <property type="match status" value="1"/>
</dbReference>
<gene>
    <name evidence="2" type="primary">MED8</name>
    <name evidence="2" type="ORF">CFP56_043174</name>
</gene>
<comment type="caution">
    <text evidence="2">The sequence shown here is derived from an EMBL/GenBank/DDBJ whole genome shotgun (WGS) entry which is preliminary data.</text>
</comment>
<name>A0AAW0IQX8_QUESU</name>
<protein>
    <submittedName>
        <fullName evidence="2">Mediator of rna polymerase ii transcription subunit 8</fullName>
    </submittedName>
</protein>
<dbReference type="AlphaFoldDB" id="A0AAW0IQX8"/>
<evidence type="ECO:0000313" key="2">
    <source>
        <dbReference type="EMBL" id="KAK7817160.1"/>
    </source>
</evidence>
<accession>A0AAW0IQX8</accession>
<feature type="compositionally biased region" description="Low complexity" evidence="1">
    <location>
        <begin position="17"/>
        <end position="37"/>
    </location>
</feature>
<feature type="compositionally biased region" description="Low complexity" evidence="1">
    <location>
        <begin position="366"/>
        <end position="399"/>
    </location>
</feature>
<feature type="compositionally biased region" description="Low complexity" evidence="1">
    <location>
        <begin position="1"/>
        <end position="10"/>
    </location>
</feature>
<feature type="compositionally biased region" description="Low complexity" evidence="1">
    <location>
        <begin position="330"/>
        <end position="348"/>
    </location>
</feature>
<feature type="compositionally biased region" description="Polar residues" evidence="1">
    <location>
        <begin position="349"/>
        <end position="365"/>
    </location>
</feature>
<feature type="compositionally biased region" description="Polar residues" evidence="1">
    <location>
        <begin position="451"/>
        <end position="460"/>
    </location>
</feature>
<evidence type="ECO:0000313" key="3">
    <source>
        <dbReference type="Proteomes" id="UP000237347"/>
    </source>
</evidence>
<feature type="compositionally biased region" description="Polar residues" evidence="1">
    <location>
        <begin position="570"/>
        <end position="612"/>
    </location>
</feature>
<keyword evidence="3" id="KW-1185">Reference proteome</keyword>
<reference evidence="2 3" key="1">
    <citation type="journal article" date="2018" name="Sci. Data">
        <title>The draft genome sequence of cork oak.</title>
        <authorList>
            <person name="Ramos A.M."/>
            <person name="Usie A."/>
            <person name="Barbosa P."/>
            <person name="Barros P.M."/>
            <person name="Capote T."/>
            <person name="Chaves I."/>
            <person name="Simoes F."/>
            <person name="Abreu I."/>
            <person name="Carrasquinho I."/>
            <person name="Faro C."/>
            <person name="Guimaraes J.B."/>
            <person name="Mendonca D."/>
            <person name="Nobrega F."/>
            <person name="Rodrigues L."/>
            <person name="Saibo N.J.M."/>
            <person name="Varela M.C."/>
            <person name="Egas C."/>
            <person name="Matos J."/>
            <person name="Miguel C.M."/>
            <person name="Oliveira M.M."/>
            <person name="Ricardo C.P."/>
            <person name="Goncalves S."/>
        </authorList>
    </citation>
    <scope>NUCLEOTIDE SEQUENCE [LARGE SCALE GENOMIC DNA]</scope>
    <source>
        <strain evidence="3">cv. HL8</strain>
    </source>
</reference>
<sequence>MEGVVVQNQIQPPPPQQQQQQQQGQQQNQNQNQQQQQQQVERLNQAVQQQLNLDAVKTRALSLFKAISRILDDFDAYARTNTTPKWQDILGQYSMVNLELFNIVDDIKKVSKAFVVHPKNVNAENSTILPVMLSSKLLPEMEVEDNSKREQLLLGMQNLPLSSQIEKLKARIDMIGAACESAEKMIADMRKAYMLGTRQGLTIAPTLDKSQAAKIQEQENLLRAAVNYGEGITLNLWLLVKMDIEVQDQLHIKDGGPKHVFIGLRIPGDQRQITPALPSHLVDVIAVGDGVQSFADASGMYSKNTPLSSNNISGQGTLLQASAPQLIGRSAASPSATTATSFDNTTTSPLQYANSPRSGTNMMNTPSPQQHTPQQLQQQQQQQQQQQPRQKLMQLPQHQQQQLLAQQQFRQSAMQGLGQNQLPQLHDLQGQAQQKFQSLHGQHQMQFSQSMGHQQFQGRQLPSGHVQHGIGQSQLNQGNQMNRHLSQFSNTANSALFNAAQATSNAQMIPNMSATMPSQSLLPRMQFGLSGSNPQRSHASQILGDQMFNMGAANPSGMMPIQQQQQQQQHGSQSAFGNMPTNAQNLQPGMVGLQNTSQNLPNYAQQRQQNPQ</sequence>
<evidence type="ECO:0000256" key="1">
    <source>
        <dbReference type="SAM" id="MobiDB-lite"/>
    </source>
</evidence>
<dbReference type="Proteomes" id="UP000237347">
    <property type="component" value="Unassembled WGS sequence"/>
</dbReference>
<organism evidence="2 3">
    <name type="scientific">Quercus suber</name>
    <name type="common">Cork oak</name>
    <dbReference type="NCBI Taxonomy" id="58331"/>
    <lineage>
        <taxon>Eukaryota</taxon>
        <taxon>Viridiplantae</taxon>
        <taxon>Streptophyta</taxon>
        <taxon>Embryophyta</taxon>
        <taxon>Tracheophyta</taxon>
        <taxon>Spermatophyta</taxon>
        <taxon>Magnoliopsida</taxon>
        <taxon>eudicotyledons</taxon>
        <taxon>Gunneridae</taxon>
        <taxon>Pentapetalae</taxon>
        <taxon>rosids</taxon>
        <taxon>fabids</taxon>
        <taxon>Fagales</taxon>
        <taxon>Fagaceae</taxon>
        <taxon>Quercus</taxon>
    </lineage>
</organism>
<feature type="region of interest" description="Disordered" evidence="1">
    <location>
        <begin position="451"/>
        <end position="472"/>
    </location>
</feature>
<feature type="region of interest" description="Disordered" evidence="1">
    <location>
        <begin position="329"/>
        <end position="399"/>
    </location>
</feature>
<dbReference type="GO" id="GO:0016592">
    <property type="term" value="C:mediator complex"/>
    <property type="evidence" value="ECO:0007669"/>
    <property type="project" value="InterPro"/>
</dbReference>
<feature type="region of interest" description="Disordered" evidence="1">
    <location>
        <begin position="1"/>
        <end position="37"/>
    </location>
</feature>
<dbReference type="EMBL" id="PKMF04000896">
    <property type="protein sequence ID" value="KAK7817160.1"/>
    <property type="molecule type" value="Genomic_DNA"/>
</dbReference>
<dbReference type="PANTHER" id="PTHR35552">
    <property type="entry name" value="MEDIATOR OF RNA POLYMERASE II TRANSCRIPTION SUBUNIT 8"/>
    <property type="match status" value="1"/>
</dbReference>